<gene>
    <name evidence="1" type="ORF">Nepgr_021680</name>
</gene>
<dbReference type="AlphaFoldDB" id="A0AAD3SZ39"/>
<dbReference type="Proteomes" id="UP001279734">
    <property type="component" value="Unassembled WGS sequence"/>
</dbReference>
<reference evidence="1" key="1">
    <citation type="submission" date="2023-05" db="EMBL/GenBank/DDBJ databases">
        <title>Nepenthes gracilis genome sequencing.</title>
        <authorList>
            <person name="Fukushima K."/>
        </authorList>
    </citation>
    <scope>NUCLEOTIDE SEQUENCE</scope>
    <source>
        <strain evidence="1">SING2019-196</strain>
    </source>
</reference>
<keyword evidence="2" id="KW-1185">Reference proteome</keyword>
<organism evidence="1 2">
    <name type="scientific">Nepenthes gracilis</name>
    <name type="common">Slender pitcher plant</name>
    <dbReference type="NCBI Taxonomy" id="150966"/>
    <lineage>
        <taxon>Eukaryota</taxon>
        <taxon>Viridiplantae</taxon>
        <taxon>Streptophyta</taxon>
        <taxon>Embryophyta</taxon>
        <taxon>Tracheophyta</taxon>
        <taxon>Spermatophyta</taxon>
        <taxon>Magnoliopsida</taxon>
        <taxon>eudicotyledons</taxon>
        <taxon>Gunneridae</taxon>
        <taxon>Pentapetalae</taxon>
        <taxon>Caryophyllales</taxon>
        <taxon>Nepenthaceae</taxon>
        <taxon>Nepenthes</taxon>
    </lineage>
</organism>
<sequence>MEYVSGLAIVTNGEGHALEVCWRQTGMLLCQGQRSLLVSTVAAVKWSLSINHDGLELASVSRVLGLPAKKPADEPVVWLYGLLADGVVPDD</sequence>
<evidence type="ECO:0000313" key="2">
    <source>
        <dbReference type="Proteomes" id="UP001279734"/>
    </source>
</evidence>
<dbReference type="EMBL" id="BSYO01000021">
    <property type="protein sequence ID" value="GMH19839.1"/>
    <property type="molecule type" value="Genomic_DNA"/>
</dbReference>
<comment type="caution">
    <text evidence="1">The sequence shown here is derived from an EMBL/GenBank/DDBJ whole genome shotgun (WGS) entry which is preliminary data.</text>
</comment>
<protein>
    <submittedName>
        <fullName evidence="1">Uncharacterized protein</fullName>
    </submittedName>
</protein>
<name>A0AAD3SZ39_NEPGR</name>
<evidence type="ECO:0000313" key="1">
    <source>
        <dbReference type="EMBL" id="GMH19839.1"/>
    </source>
</evidence>
<accession>A0AAD3SZ39</accession>
<proteinExistence type="predicted"/>